<dbReference type="EMBL" id="RHGY01000002">
    <property type="protein sequence ID" value="RRG18391.1"/>
    <property type="molecule type" value="Genomic_DNA"/>
</dbReference>
<dbReference type="RefSeq" id="WP_124943033.1">
    <property type="nucleotide sequence ID" value="NZ_RHGY01000002.1"/>
</dbReference>
<proteinExistence type="predicted"/>
<gene>
    <name evidence="1" type="ORF">D3P96_03655</name>
</gene>
<evidence type="ECO:0000313" key="2">
    <source>
        <dbReference type="Proteomes" id="UP000275836"/>
    </source>
</evidence>
<sequence>MADNANTQRAIKALQASQEHAEQITASMKNLDKDTLYAGVNEVKALIEEDPQLEKVFADDLKRLRNNLRFISQASGIVKNAQNVSIATEGTVASIKRFVK</sequence>
<reference evidence="1 2" key="1">
    <citation type="submission" date="2018-10" db="EMBL/GenBank/DDBJ databases">
        <title>Draft genome sequence of Weissella viridescens UCO-SMC3.</title>
        <authorList>
            <person name="Garcia-Cancino A."/>
            <person name="Espinoza-Monje M."/>
            <person name="Albarracin L."/>
            <person name="Garcia-Castillo V."/>
            <person name="Campos-Martin J."/>
            <person name="Nakano Y."/>
            <person name="Guitierrez-Zamorano C."/>
            <person name="Ikeda-Ohtsubo W."/>
            <person name="Morita H."/>
            <person name="Kitazawa H."/>
            <person name="Villena J."/>
        </authorList>
    </citation>
    <scope>NUCLEOTIDE SEQUENCE [LARGE SCALE GENOMIC DNA]</scope>
    <source>
        <strain evidence="1 2">UCO-SMC3</strain>
    </source>
</reference>
<comment type="caution">
    <text evidence="1">The sequence shown here is derived from an EMBL/GenBank/DDBJ whole genome shotgun (WGS) entry which is preliminary data.</text>
</comment>
<dbReference type="Proteomes" id="UP000275836">
    <property type="component" value="Unassembled WGS sequence"/>
</dbReference>
<evidence type="ECO:0000313" key="1">
    <source>
        <dbReference type="EMBL" id="RRG18391.1"/>
    </source>
</evidence>
<dbReference type="AlphaFoldDB" id="A0A3P2RGG3"/>
<dbReference type="OrthoDB" id="1420183at1239"/>
<accession>A0A3P2RGG3</accession>
<name>A0A3P2RGG3_WEIVI</name>
<protein>
    <submittedName>
        <fullName evidence="1">Uncharacterized protein</fullName>
    </submittedName>
</protein>
<organism evidence="1 2">
    <name type="scientific">Weissella viridescens</name>
    <name type="common">Lactobacillus viridescens</name>
    <dbReference type="NCBI Taxonomy" id="1629"/>
    <lineage>
        <taxon>Bacteria</taxon>
        <taxon>Bacillati</taxon>
        <taxon>Bacillota</taxon>
        <taxon>Bacilli</taxon>
        <taxon>Lactobacillales</taxon>
        <taxon>Lactobacillaceae</taxon>
        <taxon>Weissella</taxon>
    </lineage>
</organism>